<comment type="caution">
    <text evidence="1">The sequence shown here is derived from an EMBL/GenBank/DDBJ whole genome shotgun (WGS) entry which is preliminary data.</text>
</comment>
<dbReference type="PANTHER" id="PTHR35586:SF2">
    <property type="entry name" value="SLL1542 PROTEIN"/>
    <property type="match status" value="1"/>
</dbReference>
<accession>A0AAW9QUS3</accession>
<protein>
    <submittedName>
        <fullName evidence="1">Rpn family recombination-promoting nuclease/putative transposase</fullName>
    </submittedName>
</protein>
<dbReference type="InterPro" id="IPR022573">
    <property type="entry name" value="DUF2887"/>
</dbReference>
<proteinExistence type="predicted"/>
<evidence type="ECO:0000313" key="1">
    <source>
        <dbReference type="EMBL" id="MEG3438087.1"/>
    </source>
</evidence>
<dbReference type="AlphaFoldDB" id="A0AAW9QUS3"/>
<dbReference type="RefSeq" id="WP_332865570.1">
    <property type="nucleotide sequence ID" value="NZ_JBAFSM010000023.1"/>
</dbReference>
<reference evidence="1 2" key="1">
    <citation type="submission" date="2024-01" db="EMBL/GenBank/DDBJ databases">
        <title>Genomic insights into the taxonomy and metabolism of the cyanobacterium Pannus brasiliensis CCIBt3594.</title>
        <authorList>
            <person name="Machado M."/>
            <person name="Botero N.B."/>
            <person name="Andreote A.P.D."/>
            <person name="Feitosa A.M.T."/>
            <person name="Popin R."/>
            <person name="Sivonen K."/>
            <person name="Fiore M.F."/>
        </authorList>
    </citation>
    <scope>NUCLEOTIDE SEQUENCE [LARGE SCALE GENOMIC DNA]</scope>
    <source>
        <strain evidence="1 2">CCIBt3594</strain>
    </source>
</reference>
<evidence type="ECO:0000313" key="2">
    <source>
        <dbReference type="Proteomes" id="UP001328733"/>
    </source>
</evidence>
<dbReference type="Pfam" id="PF11103">
    <property type="entry name" value="DUF2887"/>
    <property type="match status" value="1"/>
</dbReference>
<gene>
    <name evidence="1" type="ORF">V0288_13245</name>
</gene>
<name>A0AAW9QUS3_9CHRO</name>
<sequence length="260" mass="30103">MKTDSIFYRLFQTFPRCFFDLLGLASETADHYQFTSVERGNLPDCFDGVFLSSDRNRPIYFLKVQLQIDPKFYTGFLAEVFLYLQRTPLNNDWRGVVIYPRYSLDTGGSVHDVEFLQSGRISRFYLDELGDTGSVGIETLKWIIHSEAIDIKRVKALIQQIRREFPDPILPREILQFLETISIYKLPNSNRREIEAMFSLGDLKETRVYQEALEEGREEGRREEKIDTVRRLSALGLSAEQIALGTGLSIERVRQILSVS</sequence>
<organism evidence="1 2">
    <name type="scientific">Pannus brasiliensis CCIBt3594</name>
    <dbReference type="NCBI Taxonomy" id="1427578"/>
    <lineage>
        <taxon>Bacteria</taxon>
        <taxon>Bacillati</taxon>
        <taxon>Cyanobacteriota</taxon>
        <taxon>Cyanophyceae</taxon>
        <taxon>Oscillatoriophycideae</taxon>
        <taxon>Chroococcales</taxon>
        <taxon>Microcystaceae</taxon>
        <taxon>Pannus</taxon>
    </lineage>
</organism>
<dbReference type="EMBL" id="JBAFSM010000023">
    <property type="protein sequence ID" value="MEG3438087.1"/>
    <property type="molecule type" value="Genomic_DNA"/>
</dbReference>
<dbReference type="Proteomes" id="UP001328733">
    <property type="component" value="Unassembled WGS sequence"/>
</dbReference>
<dbReference type="NCBIfam" id="TIGR01784">
    <property type="entry name" value="T_den_put_tspse"/>
    <property type="match status" value="1"/>
</dbReference>
<dbReference type="PANTHER" id="PTHR35586">
    <property type="entry name" value="SLL1691 PROTEIN"/>
    <property type="match status" value="1"/>
</dbReference>
<keyword evidence="2" id="KW-1185">Reference proteome</keyword>
<dbReference type="InterPro" id="IPR010106">
    <property type="entry name" value="RpnA"/>
</dbReference>